<reference evidence="3 4" key="1">
    <citation type="submission" date="2018-06" db="EMBL/GenBank/DDBJ databases">
        <title>WGS assembly of Brassica rapa FPsc.</title>
        <authorList>
            <person name="Bowman J."/>
            <person name="Kohchi T."/>
            <person name="Yamato K."/>
            <person name="Jenkins J."/>
            <person name="Shu S."/>
            <person name="Ishizaki K."/>
            <person name="Yamaoka S."/>
            <person name="Nishihama R."/>
            <person name="Nakamura Y."/>
            <person name="Berger F."/>
            <person name="Adam C."/>
            <person name="Aki S."/>
            <person name="Althoff F."/>
            <person name="Araki T."/>
            <person name="Arteaga-Vazquez M."/>
            <person name="Balasubrmanian S."/>
            <person name="Bauer D."/>
            <person name="Boehm C."/>
            <person name="Briginshaw L."/>
            <person name="Caballero-Perez J."/>
            <person name="Catarino B."/>
            <person name="Chen F."/>
            <person name="Chiyoda S."/>
            <person name="Chovatia M."/>
            <person name="Davies K."/>
            <person name="Delmans M."/>
            <person name="Demura T."/>
            <person name="Dierschke T."/>
            <person name="Dolan L."/>
            <person name="Dorantes-Acosta A."/>
            <person name="Eklund D."/>
            <person name="Florent S."/>
            <person name="Flores-Sandoval E."/>
            <person name="Fujiyama A."/>
            <person name="Fukuzawa H."/>
            <person name="Galik B."/>
            <person name="Grimanelli D."/>
            <person name="Grimwood J."/>
            <person name="Grossniklaus U."/>
            <person name="Hamada T."/>
            <person name="Haseloff J."/>
            <person name="Hetherington A."/>
            <person name="Higo A."/>
            <person name="Hirakawa Y."/>
            <person name="Hundley H."/>
            <person name="Ikeda Y."/>
            <person name="Inoue K."/>
            <person name="Inoue S."/>
            <person name="Ishida S."/>
            <person name="Jia Q."/>
            <person name="Kakita M."/>
            <person name="Kanazawa T."/>
            <person name="Kawai Y."/>
            <person name="Kawashima T."/>
            <person name="Kennedy M."/>
            <person name="Kinose K."/>
            <person name="Kinoshita T."/>
            <person name="Kohara Y."/>
            <person name="Koide E."/>
            <person name="Komatsu K."/>
            <person name="Kopischke S."/>
            <person name="Kubo M."/>
            <person name="Kyozuka J."/>
            <person name="Lagercrantz U."/>
            <person name="Lin S."/>
            <person name="Lindquist E."/>
            <person name="Lipzen A."/>
            <person name="Lu C."/>
            <person name="Luna E."/>
            <person name="Martienssen R."/>
            <person name="Minamino N."/>
            <person name="Mizutani M."/>
            <person name="Mizutani M."/>
            <person name="Mochizuki N."/>
            <person name="Monte I."/>
            <person name="Mosher R."/>
            <person name="Nagasaki H."/>
            <person name="Nakagami H."/>
            <person name="Naramoto S."/>
            <person name="Nishitani K."/>
            <person name="Ohtani M."/>
            <person name="Okamoto T."/>
            <person name="Okumura M."/>
            <person name="Phillips J."/>
            <person name="Pollak B."/>
            <person name="Reinders A."/>
            <person name="Roevekamp M."/>
            <person name="Sano R."/>
            <person name="Sawa S."/>
            <person name="Schmid M."/>
            <person name="Shirakawa M."/>
            <person name="Solano R."/>
            <person name="Spunde A."/>
            <person name="Suetsugu N."/>
            <person name="Sugano S."/>
            <person name="Sugiyama A."/>
            <person name="Sun R."/>
            <person name="Suzuki Y."/>
            <person name="Takenaka M."/>
            <person name="Takezawa D."/>
            <person name="Tomogane H."/>
            <person name="Tsuzuki M."/>
            <person name="Ueda T."/>
            <person name="Umeda M."/>
            <person name="Ward J."/>
            <person name="Watanabe Y."/>
            <person name="Yazaki K."/>
            <person name="Yokoyama R."/>
            <person name="Yoshitake Y."/>
            <person name="Yotsui I."/>
            <person name="Zachgo S."/>
            <person name="Schmutz J."/>
        </authorList>
    </citation>
    <scope>NUCLEOTIDE SEQUENCE [LARGE SCALE GENOMIC DNA]</scope>
    <source>
        <strain evidence="4">cv. B-3</strain>
    </source>
</reference>
<dbReference type="EMBL" id="LS974622">
    <property type="protein sequence ID" value="CAG7872868.1"/>
    <property type="molecule type" value="Genomic_DNA"/>
</dbReference>
<evidence type="ECO:0000256" key="1">
    <source>
        <dbReference type="SAM" id="MobiDB-lite"/>
    </source>
</evidence>
<dbReference type="Proteomes" id="UP000264353">
    <property type="component" value="Chromosome A6"/>
</dbReference>
<sequence length="290" mass="32864">MERATTQQQQAPPVAEELNLDYVKRQTQSLQKAISRILEDFEAYSQTNTTPKWSHPQDSTHWFPFELFYLFFLVSQETRLCICRKDILGRYKMINLDLFILVEEVKQVSKALVVFPKNVNAENASILPVMLASKLLPEMETDNNVKIDQLLQDVQSLPVPMQIETLKERIGRIAEACENAGKVLADARKAYGLAPQRGGPSMLPTTMDKAQAAQIREQENMLRAAVNEGEGIRLPPEQRQITTELPPHMVDALFVNDAVFNSSGMMQTHQSQSQQPEQQQHQQQGGYGNK</sequence>
<feature type="region of interest" description="Disordered" evidence="1">
    <location>
        <begin position="265"/>
        <end position="290"/>
    </location>
</feature>
<dbReference type="PANTHER" id="PTHR35552">
    <property type="entry name" value="MEDIATOR OF RNA POLYMERASE II TRANSCRIPTION SUBUNIT 8"/>
    <property type="match status" value="1"/>
</dbReference>
<evidence type="ECO:0000313" key="2">
    <source>
        <dbReference type="EMBL" id="CAG7872868.1"/>
    </source>
</evidence>
<evidence type="ECO:0000313" key="5">
    <source>
        <dbReference type="Proteomes" id="UP000694005"/>
    </source>
</evidence>
<dbReference type="Gramene" id="A06p51080.2_BraZ1">
    <property type="protein sequence ID" value="A06p51080.2_BraZ1.CDS"/>
    <property type="gene ID" value="A06g51080.2_BraZ1"/>
</dbReference>
<dbReference type="PANTHER" id="PTHR35552:SF2">
    <property type="entry name" value="MEDIATOR OF RNA POLYMERASE II TRANSCRIPTION SUBUNIT 8"/>
    <property type="match status" value="1"/>
</dbReference>
<dbReference type="InterPro" id="IPR038795">
    <property type="entry name" value="MED8_plant"/>
</dbReference>
<evidence type="ECO:0000313" key="4">
    <source>
        <dbReference type="Proteomes" id="UP000264353"/>
    </source>
</evidence>
<evidence type="ECO:0000313" key="3">
    <source>
        <dbReference type="EMBL" id="RID60216.1"/>
    </source>
</evidence>
<gene>
    <name evidence="2" type="ORF">BRAPAZ1V2_A06P51080.2</name>
    <name evidence="3" type="ORF">BRARA_F03391</name>
</gene>
<proteinExistence type="predicted"/>
<protein>
    <recommendedName>
        <fullName evidence="6">Mediator of RNA polymerase II transcription subunit 8</fullName>
    </recommendedName>
</protein>
<reference evidence="2 5" key="2">
    <citation type="submission" date="2021-07" db="EMBL/GenBank/DDBJ databases">
        <authorList>
            <consortium name="Genoscope - CEA"/>
            <person name="William W."/>
        </authorList>
    </citation>
    <scope>NUCLEOTIDE SEQUENCE [LARGE SCALE GENOMIC DNA]</scope>
</reference>
<accession>A0A397ZAK1</accession>
<name>A0A397ZAK1_BRACM</name>
<dbReference type="AlphaFoldDB" id="A0A397ZAK1"/>
<dbReference type="Proteomes" id="UP000694005">
    <property type="component" value="Chromosome A06"/>
</dbReference>
<dbReference type="GO" id="GO:0016592">
    <property type="term" value="C:mediator complex"/>
    <property type="evidence" value="ECO:0007669"/>
    <property type="project" value="InterPro"/>
</dbReference>
<evidence type="ECO:0008006" key="6">
    <source>
        <dbReference type="Google" id="ProtNLM"/>
    </source>
</evidence>
<dbReference type="EMBL" id="CM010633">
    <property type="protein sequence ID" value="RID60216.1"/>
    <property type="molecule type" value="Genomic_DNA"/>
</dbReference>
<feature type="compositionally biased region" description="Low complexity" evidence="1">
    <location>
        <begin position="267"/>
        <end position="284"/>
    </location>
</feature>
<organism evidence="3 4">
    <name type="scientific">Brassica campestris</name>
    <name type="common">Field mustard</name>
    <dbReference type="NCBI Taxonomy" id="3711"/>
    <lineage>
        <taxon>Eukaryota</taxon>
        <taxon>Viridiplantae</taxon>
        <taxon>Streptophyta</taxon>
        <taxon>Embryophyta</taxon>
        <taxon>Tracheophyta</taxon>
        <taxon>Spermatophyta</taxon>
        <taxon>Magnoliopsida</taxon>
        <taxon>eudicotyledons</taxon>
        <taxon>Gunneridae</taxon>
        <taxon>Pentapetalae</taxon>
        <taxon>rosids</taxon>
        <taxon>malvids</taxon>
        <taxon>Brassicales</taxon>
        <taxon>Brassicaceae</taxon>
        <taxon>Brassiceae</taxon>
        <taxon>Brassica</taxon>
    </lineage>
</organism>